<reference evidence="2" key="1">
    <citation type="journal article" date="2016" name="Proc. Natl. Acad. Sci. U.S.A.">
        <title>Comparative genomics of biotechnologically important yeasts.</title>
        <authorList>
            <person name="Riley R."/>
            <person name="Haridas S."/>
            <person name="Wolfe K.H."/>
            <person name="Lopes M.R."/>
            <person name="Hittinger C.T."/>
            <person name="Goeker M."/>
            <person name="Salamov A.A."/>
            <person name="Wisecaver J.H."/>
            <person name="Long T.M."/>
            <person name="Calvey C.H."/>
            <person name="Aerts A.L."/>
            <person name="Barry K.W."/>
            <person name="Choi C."/>
            <person name="Clum A."/>
            <person name="Coughlan A.Y."/>
            <person name="Deshpande S."/>
            <person name="Douglass A.P."/>
            <person name="Hanson S.J."/>
            <person name="Klenk H.-P."/>
            <person name="LaButti K.M."/>
            <person name="Lapidus A."/>
            <person name="Lindquist E.A."/>
            <person name="Lipzen A.M."/>
            <person name="Meier-Kolthoff J.P."/>
            <person name="Ohm R.A."/>
            <person name="Otillar R.P."/>
            <person name="Pangilinan J.L."/>
            <person name="Peng Y."/>
            <person name="Rokas A."/>
            <person name="Rosa C.A."/>
            <person name="Scheuner C."/>
            <person name="Sibirny A.A."/>
            <person name="Slot J.C."/>
            <person name="Stielow J.B."/>
            <person name="Sun H."/>
            <person name="Kurtzman C.P."/>
            <person name="Blackwell M."/>
            <person name="Grigoriev I.V."/>
            <person name="Jeffries T.W."/>
        </authorList>
    </citation>
    <scope>NUCLEOTIDE SEQUENCE [LARGE SCALE GENOMIC DNA]</scope>
    <source>
        <strain evidence="2">NRRL Y-1626</strain>
    </source>
</reference>
<gene>
    <name evidence="1" type="ORF">HANVADRAFT_4983</name>
</gene>
<evidence type="ECO:0000313" key="2">
    <source>
        <dbReference type="Proteomes" id="UP000092321"/>
    </source>
</evidence>
<dbReference type="EMBL" id="LXPE01000002">
    <property type="protein sequence ID" value="OBA28678.1"/>
    <property type="molecule type" value="Genomic_DNA"/>
</dbReference>
<sequence length="319" mass="38031">MKPNVHDSNLISIIKDPSLCLKLIYHLYICNFQLSDHDGFNECINNLLTLNKECHIVIQDFIDLIINKCRQRFLLYFEGRDRYYNGDVLLNNYKFNELFSMSELPNSANISDNNCLVNDILPLCYSNELISIRLQFNLTIPKWLIIKYIENHESGQVGQHQTQEFIASYWSYILLYFVKIKLFPFYLENSKHIISFLENKHELEYTYDIPWIDMWQLPFEEIKHYYMKAEMDLYLRYENKYLAVHDDNHITTSNCHAKLPRMDFVNLFQMVIIPLKEPYQIDHKVSYLTLRTLVKSANISAQSLDENFILQMSTTIKSK</sequence>
<accession>A0A1B7TJ12</accession>
<comment type="caution">
    <text evidence="1">The sequence shown here is derived from an EMBL/GenBank/DDBJ whole genome shotgun (WGS) entry which is preliminary data.</text>
</comment>
<proteinExistence type="predicted"/>
<name>A0A1B7TJ12_9ASCO</name>
<dbReference type="Proteomes" id="UP000092321">
    <property type="component" value="Unassembled WGS sequence"/>
</dbReference>
<protein>
    <submittedName>
        <fullName evidence="1">Uncharacterized protein</fullName>
    </submittedName>
</protein>
<organism evidence="1 2">
    <name type="scientific">Hanseniaspora valbyensis NRRL Y-1626</name>
    <dbReference type="NCBI Taxonomy" id="766949"/>
    <lineage>
        <taxon>Eukaryota</taxon>
        <taxon>Fungi</taxon>
        <taxon>Dikarya</taxon>
        <taxon>Ascomycota</taxon>
        <taxon>Saccharomycotina</taxon>
        <taxon>Saccharomycetes</taxon>
        <taxon>Saccharomycodales</taxon>
        <taxon>Saccharomycodaceae</taxon>
        <taxon>Hanseniaspora</taxon>
    </lineage>
</organism>
<evidence type="ECO:0000313" key="1">
    <source>
        <dbReference type="EMBL" id="OBA28678.1"/>
    </source>
</evidence>
<dbReference type="AlphaFoldDB" id="A0A1B7TJ12"/>
<keyword evidence="2" id="KW-1185">Reference proteome</keyword>